<feature type="domain" description="Glycosyl hydrolase family 31 C-terminal" evidence="5">
    <location>
        <begin position="606"/>
        <end position="678"/>
    </location>
</feature>
<dbReference type="PANTHER" id="PTHR43863:SF2">
    <property type="entry name" value="MALTASE-GLUCOAMYLASE"/>
    <property type="match status" value="1"/>
</dbReference>
<dbReference type="InterPro" id="IPR025887">
    <property type="entry name" value="Glyco_hydro_31_N_dom"/>
</dbReference>
<dbReference type="SUPFAM" id="SSF74650">
    <property type="entry name" value="Galactose mutarotase-like"/>
    <property type="match status" value="1"/>
</dbReference>
<dbReference type="GO" id="GO:0004553">
    <property type="term" value="F:hydrolase activity, hydrolyzing O-glycosyl compounds"/>
    <property type="evidence" value="ECO:0007669"/>
    <property type="project" value="InterPro"/>
</dbReference>
<keyword evidence="2" id="KW-0326">Glycosidase</keyword>
<feature type="domain" description="Glycoside hydrolase family 31 TIM barrel" evidence="3">
    <location>
        <begin position="264"/>
        <end position="585"/>
    </location>
</feature>
<dbReference type="PANTHER" id="PTHR43863">
    <property type="entry name" value="HYDROLASE, PUTATIVE (AFU_ORTHOLOGUE AFUA_1G03140)-RELATED"/>
    <property type="match status" value="1"/>
</dbReference>
<sequence length="927" mass="104972">MQQIETFVAKFQYCSVIVFLLIVNQVFSQSAGSYVSVSETTKGLRIKGTTGDLFIQQFSPDIFKVQLLKSGQASYDSSACVVLKPQGFTQKINESATKFEIISSKSILEINKNPLRVSLKSGNLTKISEERGIGFGKDSVYFSFKINPEDVFHGTGGRFSEINLNRKVLDFTNTYRGGYYDDGFGLTTGLSQSINLPFIVSSQKYGLLLDGSLPGDMRMYVGAQDSTQLRVEVASTGNWAYYFINGASNDEILQNYTLLTGRQPLPPRWALGYLQSKFGYKNENDAKDVLKKLQNEGFPVDAMILDLYWYGDGTTMGNFDWDKTKWPNSTQMIKDFAASGVQTVLINDPYVTTKSFNYKLADSLNYFAKNANTNRTGQITMWNGTVGLLDIFNPNTQKWVWQKMKALTSQGVSGFWSDKNEPENHPSNFLHANGSANDVHNLYGLAWAKNIYDNYAVDFPEKRVFNLSRSGYIGSQRYGVLPWSGDVLRVWSGLRYQIPMMLHSGFSGLAYMHSDTGGFATSSDQSEKNEELDVRWLQFSTFSPILRSHGLRFSTEPYNLTQPFYSISKRYIKLRYELLPYLYSLAYKNSTTGRPICLTMDYFDLSKANGNIEDQYFFGENLVVAPILIHGMPLRKVILPKGKWFNFWTNKLYNGETNVFENVTIDDIPVYARAGSIMPMAKSAKTSTNLYSTDSLVVRYYQDISVPRNTFTVFHDDGKDAKVLQNMRYELLSFSGKTATDSVQIEATRTQNYAGTLASRSLTYEVINLTSIPKSVSINKQNISVVFRETDFNKDNLAYYDTERKILKVRTQWDCTTTNSLLVLRDGLSVITASEEELNEDNTLNVYPNPSQANTELTFETIIKQTANYELEIYNTAGKSIYKQDLGRISQNESLKHHWNSQNIRGILIIKLTNSLGKVMNKKIIIE</sequence>
<evidence type="ECO:0000256" key="1">
    <source>
        <dbReference type="ARBA" id="ARBA00007806"/>
    </source>
</evidence>
<reference evidence="6" key="2">
    <citation type="submission" date="2020-09" db="EMBL/GenBank/DDBJ databases">
        <authorList>
            <person name="Sun Q."/>
            <person name="Zhou Y."/>
        </authorList>
    </citation>
    <scope>NUCLEOTIDE SEQUENCE</scope>
    <source>
        <strain evidence="6">CGMCC 1.15958</strain>
    </source>
</reference>
<evidence type="ECO:0000256" key="2">
    <source>
        <dbReference type="RuleBase" id="RU361185"/>
    </source>
</evidence>
<keyword evidence="2" id="KW-0378">Hydrolase</keyword>
<dbReference type="RefSeq" id="WP_188769890.1">
    <property type="nucleotide sequence ID" value="NZ_BMKK01000012.1"/>
</dbReference>
<feature type="domain" description="Glycoside hydrolase family 31 N-terminal" evidence="4">
    <location>
        <begin position="54"/>
        <end position="210"/>
    </location>
</feature>
<dbReference type="CDD" id="cd14752">
    <property type="entry name" value="GH31_N"/>
    <property type="match status" value="1"/>
</dbReference>
<accession>A0A917DWH8</accession>
<dbReference type="Pfam" id="PF21365">
    <property type="entry name" value="Glyco_hydro_31_3rd"/>
    <property type="match status" value="1"/>
</dbReference>
<dbReference type="EMBL" id="BMKK01000012">
    <property type="protein sequence ID" value="GGD76956.1"/>
    <property type="molecule type" value="Genomic_DNA"/>
</dbReference>
<comment type="similarity">
    <text evidence="1 2">Belongs to the glycosyl hydrolase 31 family.</text>
</comment>
<dbReference type="GO" id="GO:0030246">
    <property type="term" value="F:carbohydrate binding"/>
    <property type="evidence" value="ECO:0007669"/>
    <property type="project" value="InterPro"/>
</dbReference>
<evidence type="ECO:0000313" key="6">
    <source>
        <dbReference type="EMBL" id="GGD76956.1"/>
    </source>
</evidence>
<dbReference type="Pfam" id="PF13802">
    <property type="entry name" value="Gal_mutarotas_2"/>
    <property type="match status" value="1"/>
</dbReference>
<organism evidence="6 7">
    <name type="scientific">Emticicia aquatilis</name>
    <dbReference type="NCBI Taxonomy" id="1537369"/>
    <lineage>
        <taxon>Bacteria</taxon>
        <taxon>Pseudomonadati</taxon>
        <taxon>Bacteroidota</taxon>
        <taxon>Cytophagia</taxon>
        <taxon>Cytophagales</taxon>
        <taxon>Leadbetterellaceae</taxon>
        <taxon>Emticicia</taxon>
    </lineage>
</organism>
<dbReference type="InterPro" id="IPR013780">
    <property type="entry name" value="Glyco_hydro_b"/>
</dbReference>
<keyword evidence="7" id="KW-1185">Reference proteome</keyword>
<dbReference type="GO" id="GO:0005975">
    <property type="term" value="P:carbohydrate metabolic process"/>
    <property type="evidence" value="ECO:0007669"/>
    <property type="project" value="InterPro"/>
</dbReference>
<dbReference type="SUPFAM" id="SSF51011">
    <property type="entry name" value="Glycosyl hydrolase domain"/>
    <property type="match status" value="1"/>
</dbReference>
<dbReference type="InterPro" id="IPR048395">
    <property type="entry name" value="Glyco_hydro_31_C"/>
</dbReference>
<dbReference type="SUPFAM" id="SSF51445">
    <property type="entry name" value="(Trans)glycosidases"/>
    <property type="match status" value="1"/>
</dbReference>
<dbReference type="Gene3D" id="2.60.40.1760">
    <property type="entry name" value="glycosyl hydrolase (family 31)"/>
    <property type="match status" value="1"/>
</dbReference>
<dbReference type="InterPro" id="IPR011013">
    <property type="entry name" value="Gal_mutarotase_sf_dom"/>
</dbReference>
<dbReference type="InterPro" id="IPR000322">
    <property type="entry name" value="Glyco_hydro_31_TIM"/>
</dbReference>
<dbReference type="InterPro" id="IPR051816">
    <property type="entry name" value="Glycosyl_Hydrolase_31"/>
</dbReference>
<dbReference type="Pfam" id="PF01055">
    <property type="entry name" value="Glyco_hydro_31_2nd"/>
    <property type="match status" value="1"/>
</dbReference>
<gene>
    <name evidence="6" type="ORF">GCM10011514_46110</name>
</gene>
<dbReference type="Gene3D" id="2.60.40.1180">
    <property type="entry name" value="Golgi alpha-mannosidase II"/>
    <property type="match status" value="2"/>
</dbReference>
<dbReference type="InterPro" id="IPR026444">
    <property type="entry name" value="Secre_tail"/>
</dbReference>
<evidence type="ECO:0000259" key="5">
    <source>
        <dbReference type="Pfam" id="PF21365"/>
    </source>
</evidence>
<evidence type="ECO:0000259" key="4">
    <source>
        <dbReference type="Pfam" id="PF13802"/>
    </source>
</evidence>
<dbReference type="NCBIfam" id="TIGR04183">
    <property type="entry name" value="Por_Secre_tail"/>
    <property type="match status" value="1"/>
</dbReference>
<proteinExistence type="inferred from homology"/>
<evidence type="ECO:0000259" key="3">
    <source>
        <dbReference type="Pfam" id="PF01055"/>
    </source>
</evidence>
<comment type="caution">
    <text evidence="6">The sequence shown here is derived from an EMBL/GenBank/DDBJ whole genome shotgun (WGS) entry which is preliminary data.</text>
</comment>
<name>A0A917DWH8_9BACT</name>
<evidence type="ECO:0000313" key="7">
    <source>
        <dbReference type="Proteomes" id="UP000609064"/>
    </source>
</evidence>
<protein>
    <recommendedName>
        <fullName evidence="8">DUF5110 domain-containing protein</fullName>
    </recommendedName>
</protein>
<dbReference type="AlphaFoldDB" id="A0A917DWH8"/>
<reference evidence="6" key="1">
    <citation type="journal article" date="2014" name="Int. J. Syst. Evol. Microbiol.">
        <title>Complete genome sequence of Corynebacterium casei LMG S-19264T (=DSM 44701T), isolated from a smear-ripened cheese.</title>
        <authorList>
            <consortium name="US DOE Joint Genome Institute (JGI-PGF)"/>
            <person name="Walter F."/>
            <person name="Albersmeier A."/>
            <person name="Kalinowski J."/>
            <person name="Ruckert C."/>
        </authorList>
    </citation>
    <scope>NUCLEOTIDE SEQUENCE</scope>
    <source>
        <strain evidence="6">CGMCC 1.15958</strain>
    </source>
</reference>
<dbReference type="Gene3D" id="3.20.20.80">
    <property type="entry name" value="Glycosidases"/>
    <property type="match status" value="1"/>
</dbReference>
<dbReference type="InterPro" id="IPR017853">
    <property type="entry name" value="GH"/>
</dbReference>
<dbReference type="Proteomes" id="UP000609064">
    <property type="component" value="Unassembled WGS sequence"/>
</dbReference>
<evidence type="ECO:0008006" key="8">
    <source>
        <dbReference type="Google" id="ProtNLM"/>
    </source>
</evidence>